<dbReference type="RefSeq" id="WP_015772471.1">
    <property type="nucleotide sequence ID" value="NC_013174.1"/>
</dbReference>
<dbReference type="SFLD" id="SFLDS00029">
    <property type="entry name" value="Radical_SAM"/>
    <property type="match status" value="1"/>
</dbReference>
<dbReference type="Gene3D" id="3.20.20.70">
    <property type="entry name" value="Aldolase class I"/>
    <property type="match status" value="1"/>
</dbReference>
<dbReference type="Proteomes" id="UP000000628">
    <property type="component" value="Chromosome"/>
</dbReference>
<evidence type="ECO:0000256" key="3">
    <source>
        <dbReference type="ARBA" id="ARBA00022691"/>
    </source>
</evidence>
<dbReference type="InterPro" id="IPR007197">
    <property type="entry name" value="rSAM"/>
</dbReference>
<dbReference type="NCBIfam" id="TIGR02495">
    <property type="entry name" value="NrdG2"/>
    <property type="match status" value="1"/>
</dbReference>
<keyword evidence="5" id="KW-0408">Iron</keyword>
<dbReference type="PANTHER" id="PTHR30352:SF13">
    <property type="entry name" value="GLYCYL-RADICAL ENZYME ACTIVATING ENZYME YJJW-RELATED"/>
    <property type="match status" value="1"/>
</dbReference>
<dbReference type="InterPro" id="IPR034457">
    <property type="entry name" value="Organic_radical-activating"/>
</dbReference>
<dbReference type="EMBL" id="CP001706">
    <property type="protein sequence ID" value="ACV09843.1"/>
    <property type="molecule type" value="Genomic_DNA"/>
</dbReference>
<feature type="domain" description="Radical SAM core" evidence="7">
    <location>
        <begin position="24"/>
        <end position="232"/>
    </location>
</feature>
<protein>
    <submittedName>
        <fullName evidence="8">Anaerobic ribonucleoside-triphosphate reductase activating protein</fullName>
    </submittedName>
</protein>
<dbReference type="GO" id="GO:0003824">
    <property type="term" value="F:catalytic activity"/>
    <property type="evidence" value="ECO:0007669"/>
    <property type="project" value="InterPro"/>
</dbReference>
<dbReference type="AlphaFoldDB" id="C7R1K8"/>
<evidence type="ECO:0000256" key="2">
    <source>
        <dbReference type="ARBA" id="ARBA00022485"/>
    </source>
</evidence>
<dbReference type="STRING" id="471856.Jden_2206"/>
<evidence type="ECO:0000256" key="1">
    <source>
        <dbReference type="ARBA" id="ARBA00001966"/>
    </source>
</evidence>
<keyword evidence="9" id="KW-1185">Reference proteome</keyword>
<proteinExistence type="predicted"/>
<keyword evidence="4" id="KW-0479">Metal-binding</keyword>
<dbReference type="CDD" id="cd01335">
    <property type="entry name" value="Radical_SAM"/>
    <property type="match status" value="1"/>
</dbReference>
<dbReference type="Pfam" id="PF04055">
    <property type="entry name" value="Radical_SAM"/>
    <property type="match status" value="1"/>
</dbReference>
<reference evidence="8 9" key="1">
    <citation type="journal article" date="2009" name="Stand. Genomic Sci.">
        <title>Complete genome sequence of Jonesia denitrificans type strain (Prevot 55134).</title>
        <authorList>
            <person name="Pukall R."/>
            <person name="Gehrich-Schroter G."/>
            <person name="Lapidus A."/>
            <person name="Nolan M."/>
            <person name="Glavina Del Rio T."/>
            <person name="Lucas S."/>
            <person name="Chen F."/>
            <person name="Tice H."/>
            <person name="Pitluck S."/>
            <person name="Cheng J.F."/>
            <person name="Copeland A."/>
            <person name="Saunders E."/>
            <person name="Brettin T."/>
            <person name="Detter J.C."/>
            <person name="Bruce D."/>
            <person name="Goodwin L."/>
            <person name="Pati A."/>
            <person name="Ivanova N."/>
            <person name="Mavromatis K."/>
            <person name="Ovchinnikova G."/>
            <person name="Chen A."/>
            <person name="Palaniappan K."/>
            <person name="Land M."/>
            <person name="Hauser L."/>
            <person name="Chang Y.J."/>
            <person name="Jeffries C.D."/>
            <person name="Chain P."/>
            <person name="Goker M."/>
            <person name="Bristow J."/>
            <person name="Eisen J.A."/>
            <person name="Markowitz V."/>
            <person name="Hugenholtz P."/>
            <person name="Kyrpides N.C."/>
            <person name="Klenk H.P."/>
            <person name="Han C."/>
        </authorList>
    </citation>
    <scope>NUCLEOTIDE SEQUENCE [LARGE SCALE GENOMIC DNA]</scope>
    <source>
        <strain evidence="9">ATCC 14870 / DSM 20603 / BCRC 15368 / CIP 55.134 / JCM 11481 / NBRC 15587 / NCTC 10816 / Prevot 55134</strain>
    </source>
</reference>
<evidence type="ECO:0000256" key="5">
    <source>
        <dbReference type="ARBA" id="ARBA00023004"/>
    </source>
</evidence>
<evidence type="ECO:0000313" key="9">
    <source>
        <dbReference type="Proteomes" id="UP000000628"/>
    </source>
</evidence>
<organism evidence="8 9">
    <name type="scientific">Jonesia denitrificans (strain ATCC 14870 / DSM 20603 / BCRC 15368 / CIP 55.134 / JCM 11481 / NBRC 15587 / NCTC 10816 / Prevot 55134)</name>
    <name type="common">Listeria denitrificans</name>
    <dbReference type="NCBI Taxonomy" id="471856"/>
    <lineage>
        <taxon>Bacteria</taxon>
        <taxon>Bacillati</taxon>
        <taxon>Actinomycetota</taxon>
        <taxon>Actinomycetes</taxon>
        <taxon>Micrococcales</taxon>
        <taxon>Jonesiaceae</taxon>
        <taxon>Jonesia</taxon>
    </lineage>
</organism>
<accession>C7R1K8</accession>
<dbReference type="InterPro" id="IPR013785">
    <property type="entry name" value="Aldolase_TIM"/>
</dbReference>
<comment type="cofactor">
    <cofactor evidence="1">
        <name>[4Fe-4S] cluster</name>
        <dbReference type="ChEBI" id="CHEBI:49883"/>
    </cofactor>
</comment>
<dbReference type="SUPFAM" id="SSF102114">
    <property type="entry name" value="Radical SAM enzymes"/>
    <property type="match status" value="1"/>
</dbReference>
<dbReference type="GO" id="GO:0051539">
    <property type="term" value="F:4 iron, 4 sulfur cluster binding"/>
    <property type="evidence" value="ECO:0007669"/>
    <property type="project" value="UniProtKB-KW"/>
</dbReference>
<evidence type="ECO:0000256" key="4">
    <source>
        <dbReference type="ARBA" id="ARBA00022723"/>
    </source>
</evidence>
<keyword evidence="6" id="KW-0411">Iron-sulfur</keyword>
<name>C7R1K8_JONDD</name>
<sequence>MTTDITMPAERLEIAGFEPFSACDWPGKFAAVLFLQGCPWRCTYCHNYSIIDAKKPGVIPWEQVVHTLTQRQGLLDGVVFSGGEPTRQIAVVDAARRVKEMGFAVGFHTGGQYPKRIESLLPLLDWVGLDIKAPSEKYEAVTGRAKNHDNPMRTLRMLLDAGVDVQVRTTLDPLTLTEDDIVTIRDEVTALGVTDYVVQRVRPDGTNPEYAQALTQYRRHTANGVETIVPFG</sequence>
<dbReference type="eggNOG" id="COG1180">
    <property type="taxonomic scope" value="Bacteria"/>
</dbReference>
<evidence type="ECO:0000313" key="8">
    <source>
        <dbReference type="EMBL" id="ACV09843.1"/>
    </source>
</evidence>
<evidence type="ECO:0000259" key="7">
    <source>
        <dbReference type="PROSITE" id="PS51918"/>
    </source>
</evidence>
<dbReference type="GO" id="GO:0046872">
    <property type="term" value="F:metal ion binding"/>
    <property type="evidence" value="ECO:0007669"/>
    <property type="project" value="UniProtKB-KW"/>
</dbReference>
<keyword evidence="2" id="KW-0004">4Fe-4S</keyword>
<dbReference type="KEGG" id="jde:Jden_2206"/>
<dbReference type="SFLD" id="SFLDG01094">
    <property type="entry name" value="Uncharacterised_Radical_SAM_Su"/>
    <property type="match status" value="1"/>
</dbReference>
<dbReference type="InterPro" id="IPR058240">
    <property type="entry name" value="rSAM_sf"/>
</dbReference>
<dbReference type="InterPro" id="IPR012840">
    <property type="entry name" value="NrdG2"/>
</dbReference>
<dbReference type="PROSITE" id="PS51918">
    <property type="entry name" value="RADICAL_SAM"/>
    <property type="match status" value="1"/>
</dbReference>
<dbReference type="OrthoDB" id="9782387at2"/>
<evidence type="ECO:0000256" key="6">
    <source>
        <dbReference type="ARBA" id="ARBA00023014"/>
    </source>
</evidence>
<keyword evidence="3" id="KW-0949">S-adenosyl-L-methionine</keyword>
<dbReference type="HOGENOM" id="CLU_078147_1_0_11"/>
<gene>
    <name evidence="8" type="ordered locus">Jden_2206</name>
</gene>
<dbReference type="PANTHER" id="PTHR30352">
    <property type="entry name" value="PYRUVATE FORMATE-LYASE-ACTIVATING ENZYME"/>
    <property type="match status" value="1"/>
</dbReference>